<dbReference type="AlphaFoldDB" id="A0A167SPD7"/>
<accession>A0A167SPD7</accession>
<dbReference type="PANTHER" id="PTHR47534:SF3">
    <property type="entry name" value="ALCOHOL DEHYDROGENASE-LIKE C-TERMINAL DOMAIN-CONTAINING PROTEIN"/>
    <property type="match status" value="1"/>
</dbReference>
<dbReference type="EMBL" id="AZHD01000010">
    <property type="protein sequence ID" value="OAA59808.1"/>
    <property type="molecule type" value="Genomic_DNA"/>
</dbReference>
<dbReference type="SUPFAM" id="SSF51735">
    <property type="entry name" value="NAD(P)-binding Rossmann-fold domains"/>
    <property type="match status" value="1"/>
</dbReference>
<evidence type="ECO:0000313" key="2">
    <source>
        <dbReference type="EMBL" id="OAA59808.1"/>
    </source>
</evidence>
<dbReference type="Gene3D" id="3.40.50.720">
    <property type="entry name" value="NAD(P)-binding Rossmann-like Domain"/>
    <property type="match status" value="1"/>
</dbReference>
<dbReference type="PANTHER" id="PTHR47534">
    <property type="entry name" value="YALI0E05731P"/>
    <property type="match status" value="1"/>
</dbReference>
<dbReference type="InterPro" id="IPR052228">
    <property type="entry name" value="Sec_Metab_Biosynth_Oxidored"/>
</dbReference>
<dbReference type="STRING" id="1081102.A0A167SPD7"/>
<organism evidence="2 3">
    <name type="scientific">Niveomyces insectorum RCEF 264</name>
    <dbReference type="NCBI Taxonomy" id="1081102"/>
    <lineage>
        <taxon>Eukaryota</taxon>
        <taxon>Fungi</taxon>
        <taxon>Dikarya</taxon>
        <taxon>Ascomycota</taxon>
        <taxon>Pezizomycotina</taxon>
        <taxon>Sordariomycetes</taxon>
        <taxon>Hypocreomycetidae</taxon>
        <taxon>Hypocreales</taxon>
        <taxon>Cordycipitaceae</taxon>
        <taxon>Niveomyces</taxon>
    </lineage>
</organism>
<dbReference type="GO" id="GO:0016491">
    <property type="term" value="F:oxidoreductase activity"/>
    <property type="evidence" value="ECO:0007669"/>
    <property type="project" value="UniProtKB-KW"/>
</dbReference>
<sequence length="366" mass="38840">MVALSAAEATNLEIATTGTRPFVAVFIGGTAGIGLRGIQGLVSAHVRAGARSRGLRVYIVGRNADAASALIAESRAKLPKGTFTFVQAKDLGLLADVDSVCTAVIDAERAAAAKENHSPQIDLLVLTQGVVSFSKRKDTTEGIDHVTALVYYGRARAIDRLLPLLTDAAGGATSSHVGHVVAVVNPRLEGPLNADDLSLRDPKNFTFGQRSAHMALGTTLYLQALATRHPGRLAGVHYYPGVVMTDIFKSSPLPWWARWLTRLVTPLFYVLSVSDKECGERVAFLASTAHFPPKAAPNAKPAPSAANILGADGQPNSGAYRLNYDGEAIKTNKLVAEYEANGLLEKWYAHTTAAFAAVEAGRPFTE</sequence>
<keyword evidence="3" id="KW-1185">Reference proteome</keyword>
<protein>
    <submittedName>
        <fullName evidence="2">Short chain dehydrogenase reductase</fullName>
    </submittedName>
</protein>
<evidence type="ECO:0000256" key="1">
    <source>
        <dbReference type="ARBA" id="ARBA00023002"/>
    </source>
</evidence>
<dbReference type="Proteomes" id="UP000076874">
    <property type="component" value="Unassembled WGS sequence"/>
</dbReference>
<dbReference type="OrthoDB" id="2898509at2759"/>
<reference evidence="2 3" key="1">
    <citation type="journal article" date="2016" name="Genome Biol. Evol.">
        <title>Divergent and convergent evolution of fungal pathogenicity.</title>
        <authorList>
            <person name="Shang Y."/>
            <person name="Xiao G."/>
            <person name="Zheng P."/>
            <person name="Cen K."/>
            <person name="Zhan S."/>
            <person name="Wang C."/>
        </authorList>
    </citation>
    <scope>NUCLEOTIDE SEQUENCE [LARGE SCALE GENOMIC DNA]</scope>
    <source>
        <strain evidence="2 3">RCEF 264</strain>
    </source>
</reference>
<dbReference type="InterPro" id="IPR036291">
    <property type="entry name" value="NAD(P)-bd_dom_sf"/>
</dbReference>
<evidence type="ECO:0000313" key="3">
    <source>
        <dbReference type="Proteomes" id="UP000076874"/>
    </source>
</evidence>
<comment type="caution">
    <text evidence="2">The sequence shown here is derived from an EMBL/GenBank/DDBJ whole genome shotgun (WGS) entry which is preliminary data.</text>
</comment>
<keyword evidence="1" id="KW-0560">Oxidoreductase</keyword>
<name>A0A167SPD7_9HYPO</name>
<gene>
    <name evidence="2" type="ORF">SPI_06006</name>
</gene>
<proteinExistence type="predicted"/>